<comment type="cofactor">
    <cofactor evidence="1">
        <name>Mn(2+)</name>
        <dbReference type="ChEBI" id="CHEBI:29035"/>
    </cofactor>
</comment>
<dbReference type="AlphaFoldDB" id="A0AAV0FNX2"/>
<feature type="domain" description="PPM-type phosphatase" evidence="2">
    <location>
        <begin position="31"/>
        <end position="276"/>
    </location>
</feature>
<dbReference type="Proteomes" id="UP001152523">
    <property type="component" value="Unassembled WGS sequence"/>
</dbReference>
<dbReference type="Pfam" id="PF07228">
    <property type="entry name" value="SpoIIE"/>
    <property type="match status" value="1"/>
</dbReference>
<dbReference type="SMART" id="SM00331">
    <property type="entry name" value="PP2C_SIG"/>
    <property type="match status" value="1"/>
</dbReference>
<protein>
    <recommendedName>
        <fullName evidence="1">Protein phosphatase</fullName>
        <ecNumber evidence="1">3.1.3.16</ecNumber>
    </recommendedName>
</protein>
<comment type="caution">
    <text evidence="3">The sequence shown here is derived from an EMBL/GenBank/DDBJ whole genome shotgun (WGS) entry which is preliminary data.</text>
</comment>
<comment type="cofactor">
    <cofactor evidence="1">
        <name>Mg(2+)</name>
        <dbReference type="ChEBI" id="CHEBI:18420"/>
    </cofactor>
</comment>
<dbReference type="PANTHER" id="PTHR12320:SF14">
    <property type="entry name" value="PROTEIN PHOSPHATASE"/>
    <property type="match status" value="1"/>
</dbReference>
<dbReference type="PROSITE" id="PS51746">
    <property type="entry name" value="PPM_2"/>
    <property type="match status" value="1"/>
</dbReference>
<comment type="catalytic activity">
    <reaction evidence="1">
        <text>O-phospho-L-seryl-[protein] + H2O = L-seryl-[protein] + phosphate</text>
        <dbReference type="Rhea" id="RHEA:20629"/>
        <dbReference type="Rhea" id="RHEA-COMP:9863"/>
        <dbReference type="Rhea" id="RHEA-COMP:11604"/>
        <dbReference type="ChEBI" id="CHEBI:15377"/>
        <dbReference type="ChEBI" id="CHEBI:29999"/>
        <dbReference type="ChEBI" id="CHEBI:43474"/>
        <dbReference type="ChEBI" id="CHEBI:83421"/>
        <dbReference type="EC" id="3.1.3.16"/>
    </reaction>
</comment>
<keyword evidence="1" id="KW-0460">Magnesium</keyword>
<evidence type="ECO:0000259" key="2">
    <source>
        <dbReference type="PROSITE" id="PS51746"/>
    </source>
</evidence>
<dbReference type="SUPFAM" id="SSF81606">
    <property type="entry name" value="PP2C-like"/>
    <property type="match status" value="1"/>
</dbReference>
<reference evidence="3" key="1">
    <citation type="submission" date="2022-07" db="EMBL/GenBank/DDBJ databases">
        <authorList>
            <person name="Macas J."/>
            <person name="Novak P."/>
            <person name="Neumann P."/>
        </authorList>
    </citation>
    <scope>NUCLEOTIDE SEQUENCE</scope>
</reference>
<name>A0AAV0FNX2_9ASTE</name>
<dbReference type="PANTHER" id="PTHR12320">
    <property type="entry name" value="PROTEIN PHOSPHATASE 2C"/>
    <property type="match status" value="1"/>
</dbReference>
<keyword evidence="4" id="KW-1185">Reference proteome</keyword>
<keyword evidence="1" id="KW-0904">Protein phosphatase</keyword>
<organism evidence="3 4">
    <name type="scientific">Cuscuta epithymum</name>
    <dbReference type="NCBI Taxonomy" id="186058"/>
    <lineage>
        <taxon>Eukaryota</taxon>
        <taxon>Viridiplantae</taxon>
        <taxon>Streptophyta</taxon>
        <taxon>Embryophyta</taxon>
        <taxon>Tracheophyta</taxon>
        <taxon>Spermatophyta</taxon>
        <taxon>Magnoliopsida</taxon>
        <taxon>eudicotyledons</taxon>
        <taxon>Gunneridae</taxon>
        <taxon>Pentapetalae</taxon>
        <taxon>asterids</taxon>
        <taxon>lamiids</taxon>
        <taxon>Solanales</taxon>
        <taxon>Convolvulaceae</taxon>
        <taxon>Cuscuteae</taxon>
        <taxon>Cuscuta</taxon>
        <taxon>Cuscuta subgen. Cuscuta</taxon>
    </lineage>
</organism>
<gene>
    <name evidence="3" type="ORF">CEPIT_LOCUS35928</name>
</gene>
<dbReference type="Gene3D" id="3.60.40.10">
    <property type="entry name" value="PPM-type phosphatase domain"/>
    <property type="match status" value="1"/>
</dbReference>
<comment type="catalytic activity">
    <reaction evidence="1">
        <text>O-phospho-L-threonyl-[protein] + H2O = L-threonyl-[protein] + phosphate</text>
        <dbReference type="Rhea" id="RHEA:47004"/>
        <dbReference type="Rhea" id="RHEA-COMP:11060"/>
        <dbReference type="Rhea" id="RHEA-COMP:11605"/>
        <dbReference type="ChEBI" id="CHEBI:15377"/>
        <dbReference type="ChEBI" id="CHEBI:30013"/>
        <dbReference type="ChEBI" id="CHEBI:43474"/>
        <dbReference type="ChEBI" id="CHEBI:61977"/>
        <dbReference type="EC" id="3.1.3.16"/>
    </reaction>
</comment>
<dbReference type="GO" id="GO:0046872">
    <property type="term" value="F:metal ion binding"/>
    <property type="evidence" value="ECO:0007669"/>
    <property type="project" value="UniProtKB-UniRule"/>
</dbReference>
<dbReference type="EMBL" id="CAMAPF010000999">
    <property type="protein sequence ID" value="CAH9137302.1"/>
    <property type="molecule type" value="Genomic_DNA"/>
</dbReference>
<evidence type="ECO:0000313" key="4">
    <source>
        <dbReference type="Proteomes" id="UP001152523"/>
    </source>
</evidence>
<evidence type="ECO:0000256" key="1">
    <source>
        <dbReference type="RuleBase" id="RU366020"/>
    </source>
</evidence>
<dbReference type="InterPro" id="IPR039123">
    <property type="entry name" value="PPTC7"/>
</dbReference>
<keyword evidence="1" id="KW-0479">Metal-binding</keyword>
<dbReference type="SMART" id="SM00332">
    <property type="entry name" value="PP2Cc"/>
    <property type="match status" value="1"/>
</dbReference>
<sequence>MDCSQFEQQISLSSPPMASQLPPLHLLTMASTSLYIPKENPKRPLGEDSHFTLVQKGRSTFGVADGVGGWAAKGIDAGKFARELMINVTEVLELAPPTTSVNPKRVLEKAFKKTSSAGTSTACIVTHAAGTDTLKAVNVGDSGFYVIRGGKVVYRSPVQQRRFNYPYQLGKDVGDGPSVAQELEVKVEKGDWVVAGTDGLLDNVDVAEIEEAVDETYAMGGGSHMAESLTLLLGNIALNNSYDRKKETPFSRAARLAGLNYSGGKIDDITVVVAYIS</sequence>
<dbReference type="InterPro" id="IPR001932">
    <property type="entry name" value="PPM-type_phosphatase-like_dom"/>
</dbReference>
<proteinExistence type="inferred from homology"/>
<dbReference type="GO" id="GO:0004722">
    <property type="term" value="F:protein serine/threonine phosphatase activity"/>
    <property type="evidence" value="ECO:0007669"/>
    <property type="project" value="UniProtKB-EC"/>
</dbReference>
<evidence type="ECO:0000313" key="3">
    <source>
        <dbReference type="EMBL" id="CAH9137302.1"/>
    </source>
</evidence>
<comment type="similarity">
    <text evidence="1">Belongs to the PP2C family.</text>
</comment>
<accession>A0AAV0FNX2</accession>
<keyword evidence="1" id="KW-0378">Hydrolase</keyword>
<dbReference type="InterPro" id="IPR036457">
    <property type="entry name" value="PPM-type-like_dom_sf"/>
</dbReference>
<keyword evidence="1" id="KW-0464">Manganese</keyword>
<dbReference type="EC" id="3.1.3.16" evidence="1"/>